<dbReference type="PANTHER" id="PTHR48041:SF122">
    <property type="entry name" value="ABC TRANSPORTER DOMAIN-CONTAINING PROTEIN"/>
    <property type="match status" value="1"/>
</dbReference>
<evidence type="ECO:0008006" key="12">
    <source>
        <dbReference type="Google" id="ProtNLM"/>
    </source>
</evidence>
<dbReference type="AlphaFoldDB" id="A0AAD5S3D7"/>
<gene>
    <name evidence="10" type="ORF">HK097_002587</name>
</gene>
<dbReference type="GO" id="GO:0016020">
    <property type="term" value="C:membrane"/>
    <property type="evidence" value="ECO:0007669"/>
    <property type="project" value="UniProtKB-SubCell"/>
</dbReference>
<dbReference type="EMBL" id="JADGJD010001567">
    <property type="protein sequence ID" value="KAJ3040325.1"/>
    <property type="molecule type" value="Genomic_DNA"/>
</dbReference>
<evidence type="ECO:0000259" key="8">
    <source>
        <dbReference type="Pfam" id="PF01061"/>
    </source>
</evidence>
<protein>
    <recommendedName>
        <fullName evidence="12">ABC transporter domain-containing protein</fullName>
    </recommendedName>
</protein>
<feature type="transmembrane region" description="Helical" evidence="6">
    <location>
        <begin position="437"/>
        <end position="460"/>
    </location>
</feature>
<dbReference type="Pfam" id="PF01061">
    <property type="entry name" value="ABC2_membrane"/>
    <property type="match status" value="1"/>
</dbReference>
<feature type="transmembrane region" description="Helical" evidence="6">
    <location>
        <begin position="245"/>
        <end position="266"/>
    </location>
</feature>
<evidence type="ECO:0000256" key="3">
    <source>
        <dbReference type="ARBA" id="ARBA00022692"/>
    </source>
</evidence>
<dbReference type="Gene3D" id="3.40.50.300">
    <property type="entry name" value="P-loop containing nucleotide triphosphate hydrolases"/>
    <property type="match status" value="1"/>
</dbReference>
<evidence type="ECO:0000256" key="2">
    <source>
        <dbReference type="ARBA" id="ARBA00022448"/>
    </source>
</evidence>
<feature type="transmembrane region" description="Helical" evidence="6">
    <location>
        <begin position="287"/>
        <end position="312"/>
    </location>
</feature>
<dbReference type="GO" id="GO:0005524">
    <property type="term" value="F:ATP binding"/>
    <property type="evidence" value="ECO:0007669"/>
    <property type="project" value="InterPro"/>
</dbReference>
<proteinExistence type="predicted"/>
<keyword evidence="3 6" id="KW-0812">Transmembrane</keyword>
<dbReference type="Pfam" id="PF19055">
    <property type="entry name" value="ABC2_membrane_7"/>
    <property type="match status" value="1"/>
</dbReference>
<evidence type="ECO:0000256" key="4">
    <source>
        <dbReference type="ARBA" id="ARBA00022989"/>
    </source>
</evidence>
<evidence type="ECO:0000313" key="11">
    <source>
        <dbReference type="Proteomes" id="UP001212841"/>
    </source>
</evidence>
<evidence type="ECO:0000256" key="6">
    <source>
        <dbReference type="SAM" id="Phobius"/>
    </source>
</evidence>
<accession>A0AAD5S3D7</accession>
<dbReference type="GO" id="GO:0140359">
    <property type="term" value="F:ABC-type transporter activity"/>
    <property type="evidence" value="ECO:0007669"/>
    <property type="project" value="InterPro"/>
</dbReference>
<sequence>MARAQEVMTKLRLTGSADTRIGGPEARGVSGGERKRVSIAIELLNRPQILFLDEPSSGLDSNSAANVVGMCREIAEEGSSVLMTIHQPSTEILNKFHKIILLAKGEVVWFGSVQGALDHFASLKHPCPLYTNPADHFIGIMSPDEDGSLSRAEDLITAYRKQLPSTTTCPLPDPATVRSKEPSHSWGISYPAELALLSRRAWLDVIRDPRLIIGGAIRTLILILLMGLAFWNLKLDQNSVQNRLGFLFFLCTNQGFNFALPVATQLPQHATILKRERAALSYRSSTFFLGILLAELPLPFVWTVLFNAIAYWMVNLQRTVVNFFVFQAVNLAIVWACIGLGMTVGAAAPTAKVAQLMAPLSVVIFVVFSGFLVSSDDLLPVFIWIPYLSPLYYGFRALMQNEFTGLTFSCPPDLAATGRCLQNGDQVLANFGVQKPSVWLCCVALICLGVGFNLVAYVLLRLTGKMKLRLI</sequence>
<comment type="caution">
    <text evidence="10">The sequence shown here is derived from an EMBL/GenBank/DDBJ whole genome shotgun (WGS) entry which is preliminary data.</text>
</comment>
<feature type="domain" description="ABC-2 type transporter transmembrane" evidence="8">
    <location>
        <begin position="194"/>
        <end position="403"/>
    </location>
</feature>
<comment type="subcellular location">
    <subcellularLocation>
        <location evidence="1">Membrane</location>
        <topology evidence="1">Multi-pass membrane protein</topology>
    </subcellularLocation>
</comment>
<feature type="transmembrane region" description="Helical" evidence="6">
    <location>
        <begin position="360"/>
        <end position="385"/>
    </location>
</feature>
<evidence type="ECO:0000313" key="10">
    <source>
        <dbReference type="EMBL" id="KAJ3040325.1"/>
    </source>
</evidence>
<keyword evidence="11" id="KW-1185">Reference proteome</keyword>
<feature type="domain" description="ABC transporter family G" evidence="9">
    <location>
        <begin position="86"/>
        <end position="141"/>
    </location>
</feature>
<dbReference type="PANTHER" id="PTHR48041">
    <property type="entry name" value="ABC TRANSPORTER G FAMILY MEMBER 28"/>
    <property type="match status" value="1"/>
</dbReference>
<feature type="transmembrane region" description="Helical" evidence="6">
    <location>
        <begin position="324"/>
        <end position="348"/>
    </location>
</feature>
<evidence type="ECO:0000256" key="1">
    <source>
        <dbReference type="ARBA" id="ARBA00004141"/>
    </source>
</evidence>
<dbReference type="GO" id="GO:0016887">
    <property type="term" value="F:ATP hydrolysis activity"/>
    <property type="evidence" value="ECO:0007669"/>
    <property type="project" value="InterPro"/>
</dbReference>
<reference evidence="10" key="1">
    <citation type="submission" date="2020-05" db="EMBL/GenBank/DDBJ databases">
        <title>Phylogenomic resolution of chytrid fungi.</title>
        <authorList>
            <person name="Stajich J.E."/>
            <person name="Amses K."/>
            <person name="Simmons R."/>
            <person name="Seto K."/>
            <person name="Myers J."/>
            <person name="Bonds A."/>
            <person name="Quandt C.A."/>
            <person name="Barry K."/>
            <person name="Liu P."/>
            <person name="Grigoriev I."/>
            <person name="Longcore J.E."/>
            <person name="James T.Y."/>
        </authorList>
    </citation>
    <scope>NUCLEOTIDE SEQUENCE</scope>
    <source>
        <strain evidence="10">JEL0318</strain>
    </source>
</reference>
<dbReference type="Proteomes" id="UP001212841">
    <property type="component" value="Unassembled WGS sequence"/>
</dbReference>
<dbReference type="InterPro" id="IPR043926">
    <property type="entry name" value="ABCG_dom"/>
</dbReference>
<dbReference type="InterPro" id="IPR003439">
    <property type="entry name" value="ABC_transporter-like_ATP-bd"/>
</dbReference>
<dbReference type="InterPro" id="IPR013525">
    <property type="entry name" value="ABC2_TM"/>
</dbReference>
<keyword evidence="5 6" id="KW-0472">Membrane</keyword>
<keyword evidence="4 6" id="KW-1133">Transmembrane helix</keyword>
<name>A0AAD5S3D7_9FUNG</name>
<evidence type="ECO:0000256" key="5">
    <source>
        <dbReference type="ARBA" id="ARBA00023136"/>
    </source>
</evidence>
<feature type="domain" description="ABC transporter" evidence="7">
    <location>
        <begin position="2"/>
        <end position="56"/>
    </location>
</feature>
<dbReference type="InterPro" id="IPR027417">
    <property type="entry name" value="P-loop_NTPase"/>
</dbReference>
<keyword evidence="2" id="KW-0813">Transport</keyword>
<dbReference type="SUPFAM" id="SSF52540">
    <property type="entry name" value="P-loop containing nucleoside triphosphate hydrolases"/>
    <property type="match status" value="1"/>
</dbReference>
<dbReference type="InterPro" id="IPR050352">
    <property type="entry name" value="ABCG_transporters"/>
</dbReference>
<evidence type="ECO:0000259" key="9">
    <source>
        <dbReference type="Pfam" id="PF19055"/>
    </source>
</evidence>
<feature type="transmembrane region" description="Helical" evidence="6">
    <location>
        <begin position="211"/>
        <end position="233"/>
    </location>
</feature>
<organism evidence="10 11">
    <name type="scientific">Rhizophlyctis rosea</name>
    <dbReference type="NCBI Taxonomy" id="64517"/>
    <lineage>
        <taxon>Eukaryota</taxon>
        <taxon>Fungi</taxon>
        <taxon>Fungi incertae sedis</taxon>
        <taxon>Chytridiomycota</taxon>
        <taxon>Chytridiomycota incertae sedis</taxon>
        <taxon>Chytridiomycetes</taxon>
        <taxon>Rhizophlyctidales</taxon>
        <taxon>Rhizophlyctidaceae</taxon>
        <taxon>Rhizophlyctis</taxon>
    </lineage>
</organism>
<evidence type="ECO:0000259" key="7">
    <source>
        <dbReference type="Pfam" id="PF00005"/>
    </source>
</evidence>
<dbReference type="Pfam" id="PF00005">
    <property type="entry name" value="ABC_tran"/>
    <property type="match status" value="1"/>
</dbReference>